<evidence type="ECO:0000313" key="1">
    <source>
        <dbReference type="EMBL" id="EJK43849.1"/>
    </source>
</evidence>
<gene>
    <name evidence="1" type="ORF">THAOC_37663</name>
</gene>
<dbReference type="Proteomes" id="UP000266841">
    <property type="component" value="Unassembled WGS sequence"/>
</dbReference>
<comment type="caution">
    <text evidence="1">The sequence shown here is derived from an EMBL/GenBank/DDBJ whole genome shotgun (WGS) entry which is preliminary data.</text>
</comment>
<evidence type="ECO:0000313" key="2">
    <source>
        <dbReference type="Proteomes" id="UP000266841"/>
    </source>
</evidence>
<organism evidence="1 2">
    <name type="scientific">Thalassiosira oceanica</name>
    <name type="common">Marine diatom</name>
    <dbReference type="NCBI Taxonomy" id="159749"/>
    <lineage>
        <taxon>Eukaryota</taxon>
        <taxon>Sar</taxon>
        <taxon>Stramenopiles</taxon>
        <taxon>Ochrophyta</taxon>
        <taxon>Bacillariophyta</taxon>
        <taxon>Coscinodiscophyceae</taxon>
        <taxon>Thalassiosirophycidae</taxon>
        <taxon>Thalassiosirales</taxon>
        <taxon>Thalassiosiraceae</taxon>
        <taxon>Thalassiosira</taxon>
    </lineage>
</organism>
<dbReference type="EMBL" id="AGNL01050551">
    <property type="protein sequence ID" value="EJK43849.1"/>
    <property type="molecule type" value="Genomic_DNA"/>
</dbReference>
<reference evidence="1 2" key="1">
    <citation type="journal article" date="2012" name="Genome Biol.">
        <title>Genome and low-iron response of an oceanic diatom adapted to chronic iron limitation.</title>
        <authorList>
            <person name="Lommer M."/>
            <person name="Specht M."/>
            <person name="Roy A.S."/>
            <person name="Kraemer L."/>
            <person name="Andreson R."/>
            <person name="Gutowska M.A."/>
            <person name="Wolf J."/>
            <person name="Bergner S.V."/>
            <person name="Schilhabel M.B."/>
            <person name="Klostermeier U.C."/>
            <person name="Beiko R.G."/>
            <person name="Rosenstiel P."/>
            <person name="Hippler M."/>
            <person name="Laroche J."/>
        </authorList>
    </citation>
    <scope>NUCLEOTIDE SEQUENCE [LARGE SCALE GENOMIC DNA]</scope>
    <source>
        <strain evidence="1 2">CCMP1005</strain>
    </source>
</reference>
<evidence type="ECO:0008006" key="3">
    <source>
        <dbReference type="Google" id="ProtNLM"/>
    </source>
</evidence>
<sequence length="77" mass="8514">MPPPITRAMRPDVTKFTLGQHVWVRMGPVSTAVGLIRSLPDDGGYVRVEWPPPSAWGVEVFHAGDVEPMFEEGGERL</sequence>
<proteinExistence type="predicted"/>
<feature type="non-terminal residue" evidence="1">
    <location>
        <position position="77"/>
    </location>
</feature>
<name>K0QZR1_THAOC</name>
<keyword evidence="2" id="KW-1185">Reference proteome</keyword>
<accession>K0QZR1</accession>
<protein>
    <recommendedName>
        <fullName evidence="3">DUF1918 domain-containing protein</fullName>
    </recommendedName>
</protein>
<dbReference type="AlphaFoldDB" id="K0QZR1"/>